<accession>A0A482MHW3</accession>
<evidence type="ECO:0000313" key="2">
    <source>
        <dbReference type="Proteomes" id="UP000310326"/>
    </source>
</evidence>
<reference evidence="1 2" key="1">
    <citation type="submission" date="2019-03" db="EMBL/GenBank/DDBJ databases">
        <title>Diversity and diversification of Nodularia spumigena cyanophages in the Baltic Sea.</title>
        <authorList>
            <person name="Sulcius S."/>
            <person name="Holmfeldt K."/>
            <person name="Simoliunas E."/>
        </authorList>
    </citation>
    <scope>NUCLEOTIDE SEQUENCE [LARGE SCALE GENOMIC DNA]</scope>
</reference>
<protein>
    <recommendedName>
        <fullName evidence="3">DUF2190 domain-containing protein</fullName>
    </recommendedName>
</protein>
<gene>
    <name evidence="1" type="ORF">kac65v161_gp031</name>
</gene>
<name>A0A482MHW3_9CAUD</name>
<dbReference type="EMBL" id="MK605243">
    <property type="protein sequence ID" value="QBQ73269.1"/>
    <property type="molecule type" value="Genomic_DNA"/>
</dbReference>
<organism evidence="1 2">
    <name type="scientific">Nodularia phage vB_NspS-kac65v161</name>
    <dbReference type="NCBI Taxonomy" id="2557580"/>
    <lineage>
        <taxon>Viruses</taxon>
        <taxon>Duplodnaviria</taxon>
        <taxon>Heunggongvirae</taxon>
        <taxon>Uroviricota</taxon>
        <taxon>Caudoviricetes</taxon>
        <taxon>Ravarandavirus</taxon>
        <taxon>Ravarandavirus kac65v151</taxon>
    </lineage>
</organism>
<evidence type="ECO:0008006" key="3">
    <source>
        <dbReference type="Google" id="ProtNLM"/>
    </source>
</evidence>
<sequence length="117" mass="11983">MSSQQRATRTITVKPAAEIAAKRAVTFAHAQAGANATAILGIANEKIVAGFPGLVIRGETAIAEAGAAIDGIVPDLMTDAQGRLITWLTGNTVVARLVPGQTAAAAGDQIEVYLVQF</sequence>
<dbReference type="Proteomes" id="UP000310326">
    <property type="component" value="Segment"/>
</dbReference>
<proteinExistence type="predicted"/>
<evidence type="ECO:0000313" key="1">
    <source>
        <dbReference type="EMBL" id="QBQ73269.1"/>
    </source>
</evidence>